<dbReference type="AlphaFoldDB" id="A0A506XS91"/>
<dbReference type="OrthoDB" id="9798250at2"/>
<name>A0A506XS91_9MICO</name>
<reference evidence="1 2" key="1">
    <citation type="submission" date="2019-06" db="EMBL/GenBank/DDBJ databases">
        <authorList>
            <person name="Li F."/>
        </authorList>
    </citation>
    <scope>NUCLEOTIDE SEQUENCE [LARGE SCALE GENOMIC DNA]</scope>
    <source>
        <strain evidence="1 2">10F1D-1</strain>
    </source>
</reference>
<dbReference type="InterPro" id="IPR018641">
    <property type="entry name" value="Trfase_1_rSAM/seldom-assoc"/>
</dbReference>
<dbReference type="PANTHER" id="PTHR36529">
    <property type="entry name" value="SLL1095 PROTEIN"/>
    <property type="match status" value="1"/>
</dbReference>
<organism evidence="1 2">
    <name type="scientific">Schumannella soli</name>
    <dbReference type="NCBI Taxonomy" id="2590779"/>
    <lineage>
        <taxon>Bacteria</taxon>
        <taxon>Bacillati</taxon>
        <taxon>Actinomycetota</taxon>
        <taxon>Actinomycetes</taxon>
        <taxon>Micrococcales</taxon>
        <taxon>Microbacteriaceae</taxon>
        <taxon>Schumannella</taxon>
    </lineage>
</organism>
<proteinExistence type="predicted"/>
<keyword evidence="2" id="KW-1185">Reference proteome</keyword>
<dbReference type="PANTHER" id="PTHR36529:SF1">
    <property type="entry name" value="GLYCOSYLTRANSFERASE"/>
    <property type="match status" value="1"/>
</dbReference>
<evidence type="ECO:0000313" key="2">
    <source>
        <dbReference type="Proteomes" id="UP000316252"/>
    </source>
</evidence>
<dbReference type="SUPFAM" id="SSF53448">
    <property type="entry name" value="Nucleotide-diphospho-sugar transferases"/>
    <property type="match status" value="1"/>
</dbReference>
<sequence length="219" mass="23300">MTTVALIAKECRPGRVKTRLHPPLTLDEAAEVAAASLADTIAVVRDLPATRRVLFFDGEATADLATGFDVLPQPEGGLDARLGALFDAVDGALLLVGMDTPQLAAEDMSAFFDEVDATETGAGDHPAAWFGPALDGGFWALGMTSVAGARGDLIRGVPMSRDDTGAVQRRRLMDAGLSVRDLPPLRDLDTVDDLRAITIEHPRLRTARVFAGLREGSRR</sequence>
<dbReference type="Pfam" id="PF09837">
    <property type="entry name" value="DUF2064"/>
    <property type="match status" value="1"/>
</dbReference>
<dbReference type="EMBL" id="VHQG01000002">
    <property type="protein sequence ID" value="TPW75511.1"/>
    <property type="molecule type" value="Genomic_DNA"/>
</dbReference>
<dbReference type="RefSeq" id="WP_141162871.1">
    <property type="nucleotide sequence ID" value="NZ_VHQG01000002.1"/>
</dbReference>
<dbReference type="Proteomes" id="UP000316252">
    <property type="component" value="Unassembled WGS sequence"/>
</dbReference>
<protein>
    <submittedName>
        <fullName evidence="1">DUF2064 domain-containing protein</fullName>
    </submittedName>
</protein>
<gene>
    <name evidence="1" type="ORF">FJ657_06365</name>
</gene>
<dbReference type="Gene3D" id="3.90.550.10">
    <property type="entry name" value="Spore Coat Polysaccharide Biosynthesis Protein SpsA, Chain A"/>
    <property type="match status" value="1"/>
</dbReference>
<evidence type="ECO:0000313" key="1">
    <source>
        <dbReference type="EMBL" id="TPW75511.1"/>
    </source>
</evidence>
<dbReference type="InterPro" id="IPR029044">
    <property type="entry name" value="Nucleotide-diphossugar_trans"/>
</dbReference>
<accession>A0A506XS91</accession>
<comment type="caution">
    <text evidence="1">The sequence shown here is derived from an EMBL/GenBank/DDBJ whole genome shotgun (WGS) entry which is preliminary data.</text>
</comment>